<feature type="chain" id="PRO_5014727398" description="Secreted peptide" evidence="1">
    <location>
        <begin position="16"/>
        <end position="91"/>
    </location>
</feature>
<dbReference type="EMBL" id="GGFM01008574">
    <property type="protein sequence ID" value="MBW29325.1"/>
    <property type="molecule type" value="Transcribed_RNA"/>
</dbReference>
<name>A0A2M3ZLE5_9DIPT</name>
<dbReference type="AlphaFoldDB" id="A0A2M3ZLE5"/>
<organism evidence="2">
    <name type="scientific">Anopheles braziliensis</name>
    <dbReference type="NCBI Taxonomy" id="58242"/>
    <lineage>
        <taxon>Eukaryota</taxon>
        <taxon>Metazoa</taxon>
        <taxon>Ecdysozoa</taxon>
        <taxon>Arthropoda</taxon>
        <taxon>Hexapoda</taxon>
        <taxon>Insecta</taxon>
        <taxon>Pterygota</taxon>
        <taxon>Neoptera</taxon>
        <taxon>Endopterygota</taxon>
        <taxon>Diptera</taxon>
        <taxon>Nematocera</taxon>
        <taxon>Culicoidea</taxon>
        <taxon>Culicidae</taxon>
        <taxon>Anophelinae</taxon>
        <taxon>Anopheles</taxon>
    </lineage>
</organism>
<evidence type="ECO:0008006" key="3">
    <source>
        <dbReference type="Google" id="ProtNLM"/>
    </source>
</evidence>
<evidence type="ECO:0000313" key="2">
    <source>
        <dbReference type="EMBL" id="MBW29325.1"/>
    </source>
</evidence>
<evidence type="ECO:0000256" key="1">
    <source>
        <dbReference type="SAM" id="SignalP"/>
    </source>
</evidence>
<keyword evidence="1" id="KW-0732">Signal</keyword>
<accession>A0A2M3ZLE5</accession>
<proteinExistence type="predicted"/>
<reference evidence="2" key="1">
    <citation type="submission" date="2018-01" db="EMBL/GenBank/DDBJ databases">
        <title>An insight into the sialome of Amazonian anophelines.</title>
        <authorList>
            <person name="Ribeiro J.M."/>
            <person name="Scarpassa V."/>
            <person name="Calvo E."/>
        </authorList>
    </citation>
    <scope>NUCLEOTIDE SEQUENCE</scope>
    <source>
        <tissue evidence="2">Salivary glands</tissue>
    </source>
</reference>
<sequence>MLMLPFVVLVPFCRLNTIFHSSARPPLGTAGDFSVSIAEIGSSCYAKVQMSTPGGAGGVKGGDFTERVLNEFECRVRDLCARRRLLATNFG</sequence>
<feature type="signal peptide" evidence="1">
    <location>
        <begin position="1"/>
        <end position="15"/>
    </location>
</feature>
<protein>
    <recommendedName>
        <fullName evidence="3">Secreted peptide</fullName>
    </recommendedName>
</protein>